<feature type="region of interest" description="Disordered" evidence="1">
    <location>
        <begin position="467"/>
        <end position="554"/>
    </location>
</feature>
<feature type="compositionally biased region" description="Pro residues" evidence="1">
    <location>
        <begin position="470"/>
        <end position="484"/>
    </location>
</feature>
<accession>A0ABP1CEW4</accession>
<dbReference type="PANTHER" id="PTHR38694:SF1">
    <property type="entry name" value="PEROXIN DOMAIN-CONTAINING PROTEIN"/>
    <property type="match status" value="1"/>
</dbReference>
<feature type="region of interest" description="Disordered" evidence="1">
    <location>
        <begin position="275"/>
        <end position="337"/>
    </location>
</feature>
<keyword evidence="2" id="KW-0812">Transmembrane</keyword>
<name>A0ABP1CEW4_9APHY</name>
<feature type="transmembrane region" description="Helical" evidence="2">
    <location>
        <begin position="187"/>
        <end position="208"/>
    </location>
</feature>
<feature type="region of interest" description="Disordered" evidence="1">
    <location>
        <begin position="577"/>
        <end position="632"/>
    </location>
</feature>
<protein>
    <submittedName>
        <fullName evidence="3">Uncharacterized protein</fullName>
    </submittedName>
</protein>
<evidence type="ECO:0000256" key="2">
    <source>
        <dbReference type="SAM" id="Phobius"/>
    </source>
</evidence>
<feature type="compositionally biased region" description="Basic and acidic residues" evidence="1">
    <location>
        <begin position="322"/>
        <end position="337"/>
    </location>
</feature>
<evidence type="ECO:0000256" key="1">
    <source>
        <dbReference type="SAM" id="MobiDB-lite"/>
    </source>
</evidence>
<feature type="compositionally biased region" description="Basic and acidic residues" evidence="1">
    <location>
        <begin position="499"/>
        <end position="513"/>
    </location>
</feature>
<feature type="compositionally biased region" description="Polar residues" evidence="1">
    <location>
        <begin position="1"/>
        <end position="14"/>
    </location>
</feature>
<dbReference type="PANTHER" id="PTHR38694">
    <property type="entry name" value="CONSERVED EXPRESSED PROTEIN"/>
    <property type="match status" value="1"/>
</dbReference>
<proteinExistence type="predicted"/>
<keyword evidence="2" id="KW-1133">Transmembrane helix</keyword>
<evidence type="ECO:0000313" key="3">
    <source>
        <dbReference type="EMBL" id="CAL1694125.1"/>
    </source>
</evidence>
<feature type="transmembrane region" description="Helical" evidence="2">
    <location>
        <begin position="389"/>
        <end position="417"/>
    </location>
</feature>
<feature type="compositionally biased region" description="Basic and acidic residues" evidence="1">
    <location>
        <begin position="600"/>
        <end position="619"/>
    </location>
</feature>
<gene>
    <name evidence="3" type="ORF">GFSPODELE1_LOCUS169</name>
</gene>
<feature type="compositionally biased region" description="Polar residues" evidence="1">
    <location>
        <begin position="523"/>
        <end position="534"/>
    </location>
</feature>
<feature type="region of interest" description="Disordered" evidence="1">
    <location>
        <begin position="1"/>
        <end position="53"/>
    </location>
</feature>
<organism evidence="3 4">
    <name type="scientific">Somion occarium</name>
    <dbReference type="NCBI Taxonomy" id="3059160"/>
    <lineage>
        <taxon>Eukaryota</taxon>
        <taxon>Fungi</taxon>
        <taxon>Dikarya</taxon>
        <taxon>Basidiomycota</taxon>
        <taxon>Agaricomycotina</taxon>
        <taxon>Agaricomycetes</taxon>
        <taxon>Polyporales</taxon>
        <taxon>Cerrenaceae</taxon>
        <taxon>Somion</taxon>
    </lineage>
</organism>
<reference evidence="4" key="1">
    <citation type="submission" date="2024-04" db="EMBL/GenBank/DDBJ databases">
        <authorList>
            <person name="Shaw F."/>
            <person name="Minotto A."/>
        </authorList>
    </citation>
    <scope>NUCLEOTIDE SEQUENCE [LARGE SCALE GENOMIC DNA]</scope>
</reference>
<feature type="region of interest" description="Disordered" evidence="1">
    <location>
        <begin position="233"/>
        <end position="257"/>
    </location>
</feature>
<feature type="compositionally biased region" description="Basic and acidic residues" evidence="1">
    <location>
        <begin position="16"/>
        <end position="30"/>
    </location>
</feature>
<dbReference type="EMBL" id="OZ037944">
    <property type="protein sequence ID" value="CAL1694125.1"/>
    <property type="molecule type" value="Genomic_DNA"/>
</dbReference>
<sequence>MDSVPTSMIPSATARSPDESKEPRITEPHHNTSVVASTVEPPPSFPANETPPINAQLKDPEVKDFGWNAPPSKITVPLMHGLSNDDIYALVRRFNKVRHAFGPSEYPIIDSAQQIFNVRAIPPPPPGVLDLEISENEEFSPDKLRATLERLYMTVVVGLAAFAKHVARLRSWNEPRRTAVFCAAYYIAWLLGALLPVILLTVITLVVYPPSRKYLFPSAPLSLISGTTGNLQTPKAGSLGSPDSLSGAPEAHKGEAVEQEARHFVAGLSSVAVSTAAGKGPGEDGNGNAIGGGEAESEGKGESPTSIDGAVPDPVGMASEAAESKHLASGDNAKMDPAKKPVEDAIWIKARPGMRALEEIVDGWERFHNALSPTPPFSKTVRLRLAAPLVPLVLVTYLVPATVFLHMATFLFGFGLFGQPLITRGAYWLSNEVPHWREYLELRRTLLKGVPTNAQLTLTLLRIAERNKAPLPPPPTSADGPTPPASGEGDPSEVQFDTSNHDVDADSDHESEHTATSAEYDRLSSNGDSPTLASSGGGTGDKEKKEKKKPGRKIAGFVKGAVRASVEGALGADHVKASVGSEASKKRIGAVSDPPLPVSRDVDADEGAKELKESQESEVKPGPLEDGEGPSVFSARYHGKKGYIILIESATSPCVVFVSTKPSKSVLASLSSLSQSSKEIDPKDLHSELLIGLPDITEMRKVGGFGWKAKMVVGWALGKEVVDGLEVTDKEGSKWVLTAIRGRDELFNRLIAMGEHRWESY</sequence>
<keyword evidence="2" id="KW-0472">Membrane</keyword>
<feature type="compositionally biased region" description="Gly residues" evidence="1">
    <location>
        <begin position="279"/>
        <end position="294"/>
    </location>
</feature>
<dbReference type="Pfam" id="PF11696">
    <property type="entry name" value="DUF3292"/>
    <property type="match status" value="1"/>
</dbReference>
<dbReference type="Proteomes" id="UP001497453">
    <property type="component" value="Chromosome 1"/>
</dbReference>
<evidence type="ECO:0000313" key="4">
    <source>
        <dbReference type="Proteomes" id="UP001497453"/>
    </source>
</evidence>
<keyword evidence="4" id="KW-1185">Reference proteome</keyword>
<dbReference type="InterPro" id="IPR021709">
    <property type="entry name" value="DUF3292"/>
</dbReference>